<gene>
    <name evidence="2" type="ordered locus">Rfer_0891</name>
</gene>
<dbReference type="OrthoDB" id="9780948at2"/>
<dbReference type="InterPro" id="IPR003607">
    <property type="entry name" value="HD/PDEase_dom"/>
</dbReference>
<keyword evidence="2" id="KW-0378">Hydrolase</keyword>
<dbReference type="AlphaFoldDB" id="Q220B4"/>
<dbReference type="SUPFAM" id="SSF109604">
    <property type="entry name" value="HD-domain/PDEase-like"/>
    <property type="match status" value="2"/>
</dbReference>
<evidence type="ECO:0000313" key="2">
    <source>
        <dbReference type="EMBL" id="ABD68639.1"/>
    </source>
</evidence>
<dbReference type="Gene3D" id="1.10.3210.10">
    <property type="entry name" value="Hypothetical protein af1432"/>
    <property type="match status" value="2"/>
</dbReference>
<proteinExistence type="predicted"/>
<dbReference type="InterPro" id="IPR006674">
    <property type="entry name" value="HD_domain"/>
</dbReference>
<dbReference type="GO" id="GO:0008081">
    <property type="term" value="F:phosphoric diester hydrolase activity"/>
    <property type="evidence" value="ECO:0007669"/>
    <property type="project" value="UniProtKB-ARBA"/>
</dbReference>
<dbReference type="Pfam" id="PF01966">
    <property type="entry name" value="HD"/>
    <property type="match status" value="1"/>
</dbReference>
<name>Q220B4_ALBFT</name>
<feature type="domain" description="HD-GYP" evidence="1">
    <location>
        <begin position="227"/>
        <end position="421"/>
    </location>
</feature>
<dbReference type="InterPro" id="IPR037522">
    <property type="entry name" value="HD_GYP_dom"/>
</dbReference>
<dbReference type="STRING" id="338969.Rfer_0891"/>
<evidence type="ECO:0000259" key="1">
    <source>
        <dbReference type="PROSITE" id="PS51832"/>
    </source>
</evidence>
<evidence type="ECO:0000313" key="3">
    <source>
        <dbReference type="Proteomes" id="UP000008332"/>
    </source>
</evidence>
<dbReference type="Proteomes" id="UP000008332">
    <property type="component" value="Chromosome"/>
</dbReference>
<dbReference type="eggNOG" id="COG3437">
    <property type="taxonomic scope" value="Bacteria"/>
</dbReference>
<organism evidence="2 3">
    <name type="scientific">Albidiferax ferrireducens (strain ATCC BAA-621 / DSM 15236 / T118)</name>
    <name type="common">Rhodoferax ferrireducens</name>
    <dbReference type="NCBI Taxonomy" id="338969"/>
    <lineage>
        <taxon>Bacteria</taxon>
        <taxon>Pseudomonadati</taxon>
        <taxon>Pseudomonadota</taxon>
        <taxon>Betaproteobacteria</taxon>
        <taxon>Burkholderiales</taxon>
        <taxon>Comamonadaceae</taxon>
        <taxon>Rhodoferax</taxon>
    </lineage>
</organism>
<dbReference type="Pfam" id="PF13487">
    <property type="entry name" value="HD_5"/>
    <property type="match status" value="1"/>
</dbReference>
<dbReference type="EMBL" id="CP000267">
    <property type="protein sequence ID" value="ABD68639.1"/>
    <property type="molecule type" value="Genomic_DNA"/>
</dbReference>
<dbReference type="SMART" id="SM00471">
    <property type="entry name" value="HDc"/>
    <property type="match status" value="2"/>
</dbReference>
<feature type="domain" description="HD-GYP" evidence="1">
    <location>
        <begin position="10"/>
        <end position="209"/>
    </location>
</feature>
<accession>Q220B4</accession>
<dbReference type="HOGENOM" id="CLU_040286_2_0_4"/>
<dbReference type="KEGG" id="rfr:Rfer_0891"/>
<dbReference type="RefSeq" id="WP_011463212.1">
    <property type="nucleotide sequence ID" value="NC_007908.1"/>
</dbReference>
<protein>
    <submittedName>
        <fullName evidence="2">Metal dependent phosphohydrolase</fullName>
    </submittedName>
</protein>
<reference evidence="3" key="1">
    <citation type="submission" date="2006-02" db="EMBL/GenBank/DDBJ databases">
        <title>Complete sequence of chromosome of Rhodoferax ferrireducens DSM 15236.</title>
        <authorList>
            <person name="Copeland A."/>
            <person name="Lucas S."/>
            <person name="Lapidus A."/>
            <person name="Barry K."/>
            <person name="Detter J.C."/>
            <person name="Glavina del Rio T."/>
            <person name="Hammon N."/>
            <person name="Israni S."/>
            <person name="Pitluck S."/>
            <person name="Brettin T."/>
            <person name="Bruce D."/>
            <person name="Han C."/>
            <person name="Tapia R."/>
            <person name="Gilna P."/>
            <person name="Kiss H."/>
            <person name="Schmutz J."/>
            <person name="Larimer F."/>
            <person name="Land M."/>
            <person name="Kyrpides N."/>
            <person name="Ivanova N."/>
            <person name="Richardson P."/>
        </authorList>
    </citation>
    <scope>NUCLEOTIDE SEQUENCE [LARGE SCALE GENOMIC DNA]</scope>
    <source>
        <strain evidence="3">ATCC BAA-621 / DSM 15236 / T118</strain>
    </source>
</reference>
<dbReference type="CDD" id="cd00077">
    <property type="entry name" value="HDc"/>
    <property type="match status" value="2"/>
</dbReference>
<dbReference type="PANTHER" id="PTHR43155:SF1">
    <property type="entry name" value="3'3'-CGAMP-SPECIFIC PHOSPHODIESTERASE 1"/>
    <property type="match status" value="1"/>
</dbReference>
<sequence length="439" mass="48812">MNAATPSKDIDVKLFSMVLCFSRAIDFLHPKISEHHLRVAYVASCLAEELGLGQGQIQEALIAGALHDVAAVSSAMHFDLFDDALTRYHVSTRQIPDHLHLHGWEGYLLLRDFAPFAKAASAIRFHHVNWDFGHGREFEGEQVPLTSHILHLADRIAVLPDDDRHVLEQVAGIRQAVATGTGRWFMPAVAAAFDGISEKESFWLDLTSRHKEEIISRRFGGSKVSLDLDGLYQLARIFGKIIDYRSPFTAAHSSGVAATSEELAHRLGMSPTERRLIGVAGNLHDIGKLAVPTEILDKPGRLTPQEMFIIRQHPYYTHRILSTVPGLETVNTWASLHHERLDGRGYPFRPRELPLGSRIIAVADIFTAITENRPYRRGMDRMQCLAVLDQLVAEGAIDGDVVAVLRHDFDQIHHIRRRSQSAHASDSDMTAAGALLPSA</sequence>
<dbReference type="eggNOG" id="COG2206">
    <property type="taxonomic scope" value="Bacteria"/>
</dbReference>
<keyword evidence="3" id="KW-1185">Reference proteome</keyword>
<dbReference type="PANTHER" id="PTHR43155">
    <property type="entry name" value="CYCLIC DI-GMP PHOSPHODIESTERASE PA4108-RELATED"/>
    <property type="match status" value="1"/>
</dbReference>
<dbReference type="PROSITE" id="PS51832">
    <property type="entry name" value="HD_GYP"/>
    <property type="match status" value="2"/>
</dbReference>